<dbReference type="EMBL" id="LVYD01000043">
    <property type="protein sequence ID" value="OQP64194.1"/>
    <property type="molecule type" value="Genomic_DNA"/>
</dbReference>
<evidence type="ECO:0000256" key="7">
    <source>
        <dbReference type="ARBA" id="ARBA00022679"/>
    </source>
</evidence>
<dbReference type="InterPro" id="IPR018225">
    <property type="entry name" value="Transaldolase_AS"/>
</dbReference>
<dbReference type="Proteomes" id="UP000192796">
    <property type="component" value="Unassembled WGS sequence"/>
</dbReference>
<dbReference type="OrthoDB" id="140919at2"/>
<evidence type="ECO:0000256" key="10">
    <source>
        <dbReference type="ARBA" id="ARBA00048810"/>
    </source>
</evidence>
<keyword evidence="8 11" id="KW-0570">Pentose shunt</keyword>
<comment type="caution">
    <text evidence="12">The sequence shown here is derived from an EMBL/GenBank/DDBJ whole genome shotgun (WGS) entry which is preliminary data.</text>
</comment>
<dbReference type="EC" id="2.2.1.2" evidence="5 11"/>
<sequence>MSDNKIKQIQDFGQRIWLDFFDREILNSGKLKKMIEEDGIGGVTSNPSIFEKAISSSSDYDEDLRSLIQTKRSYDVIFFSLAVKDIKRAADLFKPVYKETNGLDGFVSIEVSPHLAHDTEKTIKQARELWEAVDRENAMIKIPATVEGLPAIRTCISEGININITLLFGLPRYEEVVEAYLSGLEDRVKANKPIDQITSVASFFLSRIDSLIDPELKLKGLDELKGQVAIASAKKAYGIYKKLFFGSRFTALESKGAKRQRLLWASTGTKDPTFSDIKYVSELIGPETINTVTLETLDAFRDHGLPGNRLGEDMDTASEVLEQLKGSNIDIDAVTRKLEDEGIEKFNIAYDKIIVAIKNKKTGQVV</sequence>
<dbReference type="GO" id="GO:0005975">
    <property type="term" value="P:carbohydrate metabolic process"/>
    <property type="evidence" value="ECO:0007669"/>
    <property type="project" value="InterPro"/>
</dbReference>
<keyword evidence="13" id="KW-1185">Reference proteome</keyword>
<evidence type="ECO:0000256" key="6">
    <source>
        <dbReference type="ARBA" id="ARBA00022490"/>
    </source>
</evidence>
<comment type="subcellular location">
    <subcellularLocation>
        <location evidence="2 11">Cytoplasm</location>
    </subcellularLocation>
</comment>
<evidence type="ECO:0000256" key="5">
    <source>
        <dbReference type="ARBA" id="ARBA00013151"/>
    </source>
</evidence>
<comment type="similarity">
    <text evidence="4 11">Belongs to the transaldolase family. Type 2 subfamily.</text>
</comment>
<evidence type="ECO:0000256" key="1">
    <source>
        <dbReference type="ARBA" id="ARBA00003518"/>
    </source>
</evidence>
<dbReference type="NCBIfam" id="NF002881">
    <property type="entry name" value="PRK03343.1"/>
    <property type="match status" value="1"/>
</dbReference>
<evidence type="ECO:0000256" key="2">
    <source>
        <dbReference type="ARBA" id="ARBA00004496"/>
    </source>
</evidence>
<keyword evidence="6 11" id="KW-0963">Cytoplasm</keyword>
<accession>A0A1V9G0V1</accession>
<gene>
    <name evidence="11" type="primary">tal</name>
    <name evidence="12" type="ORF">A3860_21895</name>
</gene>
<dbReference type="PROSITE" id="PS01054">
    <property type="entry name" value="TRANSALDOLASE_1"/>
    <property type="match status" value="1"/>
</dbReference>
<dbReference type="PANTHER" id="PTHR10683:SF31">
    <property type="entry name" value="TRANSALDOLASE"/>
    <property type="match status" value="1"/>
</dbReference>
<dbReference type="RefSeq" id="WP_081147369.1">
    <property type="nucleotide sequence ID" value="NZ_LVYD01000043.1"/>
</dbReference>
<evidence type="ECO:0000256" key="8">
    <source>
        <dbReference type="ARBA" id="ARBA00023126"/>
    </source>
</evidence>
<evidence type="ECO:0000313" key="13">
    <source>
        <dbReference type="Proteomes" id="UP000192796"/>
    </source>
</evidence>
<dbReference type="Gene3D" id="3.20.20.70">
    <property type="entry name" value="Aldolase class I"/>
    <property type="match status" value="1"/>
</dbReference>
<keyword evidence="7 11" id="KW-0808">Transferase</keyword>
<dbReference type="SUPFAM" id="SSF51569">
    <property type="entry name" value="Aldolase"/>
    <property type="match status" value="1"/>
</dbReference>
<dbReference type="InterPro" id="IPR013785">
    <property type="entry name" value="Aldolase_TIM"/>
</dbReference>
<keyword evidence="9 11" id="KW-0704">Schiff base</keyword>
<dbReference type="InterPro" id="IPR001585">
    <property type="entry name" value="TAL/FSA"/>
</dbReference>
<evidence type="ECO:0000256" key="3">
    <source>
        <dbReference type="ARBA" id="ARBA00004857"/>
    </source>
</evidence>
<dbReference type="Pfam" id="PF00923">
    <property type="entry name" value="TAL_FSA"/>
    <property type="match status" value="1"/>
</dbReference>
<evidence type="ECO:0000313" key="12">
    <source>
        <dbReference type="EMBL" id="OQP64194.1"/>
    </source>
</evidence>
<dbReference type="CDD" id="cd00955">
    <property type="entry name" value="Transaldolase_like"/>
    <property type="match status" value="1"/>
</dbReference>
<dbReference type="GO" id="GO:0005737">
    <property type="term" value="C:cytoplasm"/>
    <property type="evidence" value="ECO:0007669"/>
    <property type="project" value="UniProtKB-SubCell"/>
</dbReference>
<dbReference type="NCBIfam" id="TIGR00876">
    <property type="entry name" value="tal_mycobact"/>
    <property type="match status" value="1"/>
</dbReference>
<name>A0A1V9G0V1_9BACT</name>
<dbReference type="PANTHER" id="PTHR10683">
    <property type="entry name" value="TRANSALDOLASE"/>
    <property type="match status" value="1"/>
</dbReference>
<protein>
    <recommendedName>
        <fullName evidence="5 11">Transaldolase</fullName>
        <ecNumber evidence="5 11">2.2.1.2</ecNumber>
    </recommendedName>
</protein>
<dbReference type="AlphaFoldDB" id="A0A1V9G0V1"/>
<comment type="function">
    <text evidence="1 11">Transaldolase is important for the balance of metabolites in the pentose-phosphate pathway.</text>
</comment>
<dbReference type="UniPathway" id="UPA00115">
    <property type="reaction ID" value="UER00414"/>
</dbReference>
<evidence type="ECO:0000256" key="9">
    <source>
        <dbReference type="ARBA" id="ARBA00023270"/>
    </source>
</evidence>
<comment type="pathway">
    <text evidence="3 11">Carbohydrate degradation; pentose phosphate pathway; D-glyceraldehyde 3-phosphate and beta-D-fructose 6-phosphate from D-ribose 5-phosphate and D-xylulose 5-phosphate (non-oxidative stage): step 2/3.</text>
</comment>
<organism evidence="12 13">
    <name type="scientific">Niastella vici</name>
    <dbReference type="NCBI Taxonomy" id="1703345"/>
    <lineage>
        <taxon>Bacteria</taxon>
        <taxon>Pseudomonadati</taxon>
        <taxon>Bacteroidota</taxon>
        <taxon>Chitinophagia</taxon>
        <taxon>Chitinophagales</taxon>
        <taxon>Chitinophagaceae</taxon>
        <taxon>Niastella</taxon>
    </lineage>
</organism>
<dbReference type="GO" id="GO:0006098">
    <property type="term" value="P:pentose-phosphate shunt"/>
    <property type="evidence" value="ECO:0007669"/>
    <property type="project" value="UniProtKB-UniRule"/>
</dbReference>
<proteinExistence type="inferred from homology"/>
<evidence type="ECO:0000256" key="11">
    <source>
        <dbReference type="HAMAP-Rule" id="MF_00493"/>
    </source>
</evidence>
<feature type="active site" description="Schiff-base intermediate with substrate" evidence="11">
    <location>
        <position position="141"/>
    </location>
</feature>
<reference evidence="12 13" key="1">
    <citation type="submission" date="2016-03" db="EMBL/GenBank/DDBJ databases">
        <title>Niastella vici sp. nov., isolated from farmland soil.</title>
        <authorList>
            <person name="Chen L."/>
            <person name="Wang D."/>
            <person name="Yang S."/>
            <person name="Wang G."/>
        </authorList>
    </citation>
    <scope>NUCLEOTIDE SEQUENCE [LARGE SCALE GENOMIC DNA]</scope>
    <source>
        <strain evidence="12 13">DJ57</strain>
    </source>
</reference>
<dbReference type="GO" id="GO:0004801">
    <property type="term" value="F:transaldolase activity"/>
    <property type="evidence" value="ECO:0007669"/>
    <property type="project" value="UniProtKB-UniRule"/>
</dbReference>
<comment type="catalytic activity">
    <reaction evidence="10 11">
        <text>D-sedoheptulose 7-phosphate + D-glyceraldehyde 3-phosphate = D-erythrose 4-phosphate + beta-D-fructose 6-phosphate</text>
        <dbReference type="Rhea" id="RHEA:17053"/>
        <dbReference type="ChEBI" id="CHEBI:16897"/>
        <dbReference type="ChEBI" id="CHEBI:57483"/>
        <dbReference type="ChEBI" id="CHEBI:57634"/>
        <dbReference type="ChEBI" id="CHEBI:59776"/>
        <dbReference type="EC" id="2.2.1.2"/>
    </reaction>
</comment>
<dbReference type="HAMAP" id="MF_00493">
    <property type="entry name" value="Transaldolase_2"/>
    <property type="match status" value="1"/>
</dbReference>
<dbReference type="InterPro" id="IPR004732">
    <property type="entry name" value="Transaldolase_2"/>
</dbReference>
<dbReference type="PIRSF" id="PIRSF036915">
    <property type="entry name" value="Trnald_Bac_Plnt"/>
    <property type="match status" value="1"/>
</dbReference>
<dbReference type="STRING" id="1703345.A3860_21895"/>
<evidence type="ECO:0000256" key="4">
    <source>
        <dbReference type="ARBA" id="ARBA00008426"/>
    </source>
</evidence>